<dbReference type="GO" id="GO:0016301">
    <property type="term" value="F:kinase activity"/>
    <property type="evidence" value="ECO:0007669"/>
    <property type="project" value="UniProtKB-KW"/>
</dbReference>
<dbReference type="CDD" id="cd01948">
    <property type="entry name" value="EAL"/>
    <property type="match status" value="1"/>
</dbReference>
<dbReference type="SUPFAM" id="SSF141868">
    <property type="entry name" value="EAL domain-like"/>
    <property type="match status" value="1"/>
</dbReference>
<dbReference type="Gene3D" id="3.30.450.20">
    <property type="entry name" value="PAS domain"/>
    <property type="match status" value="1"/>
</dbReference>
<dbReference type="InterPro" id="IPR000160">
    <property type="entry name" value="GGDEF_dom"/>
</dbReference>
<dbReference type="PANTHER" id="PTHR44757:SF2">
    <property type="entry name" value="BIOFILM ARCHITECTURE MAINTENANCE PROTEIN MBAA"/>
    <property type="match status" value="1"/>
</dbReference>
<dbReference type="SMART" id="SM00267">
    <property type="entry name" value="GGDEF"/>
    <property type="match status" value="1"/>
</dbReference>
<keyword evidence="1" id="KW-0418">Kinase</keyword>
<organism evidence="1 2">
    <name type="scientific">Ralstonia insidiosa</name>
    <dbReference type="NCBI Taxonomy" id="190721"/>
    <lineage>
        <taxon>Bacteria</taxon>
        <taxon>Pseudomonadati</taxon>
        <taxon>Pseudomonadota</taxon>
        <taxon>Betaproteobacteria</taxon>
        <taxon>Burkholderiales</taxon>
        <taxon>Burkholderiaceae</taxon>
        <taxon>Ralstonia</taxon>
    </lineage>
</organism>
<dbReference type="OrthoDB" id="9804951at2"/>
<dbReference type="STRING" id="190721.ACS15_1861"/>
<dbReference type="CDD" id="cd01949">
    <property type="entry name" value="GGDEF"/>
    <property type="match status" value="1"/>
</dbReference>
<dbReference type="PROSITE" id="PS50887">
    <property type="entry name" value="GGDEF"/>
    <property type="match status" value="1"/>
</dbReference>
<dbReference type="InterPro" id="IPR035919">
    <property type="entry name" value="EAL_sf"/>
</dbReference>
<dbReference type="InterPro" id="IPR029787">
    <property type="entry name" value="Nucleotide_cyclase"/>
</dbReference>
<dbReference type="EMBL" id="CP016022">
    <property type="protein sequence ID" value="ANJ72511.1"/>
    <property type="molecule type" value="Genomic_DNA"/>
</dbReference>
<evidence type="ECO:0000313" key="1">
    <source>
        <dbReference type="EMBL" id="ANJ72511.1"/>
    </source>
</evidence>
<dbReference type="InterPro" id="IPR001633">
    <property type="entry name" value="EAL_dom"/>
</dbReference>
<dbReference type="GeneID" id="61526061"/>
<dbReference type="NCBIfam" id="TIGR00254">
    <property type="entry name" value="GGDEF"/>
    <property type="match status" value="1"/>
</dbReference>
<dbReference type="PANTHER" id="PTHR44757">
    <property type="entry name" value="DIGUANYLATE CYCLASE DGCP"/>
    <property type="match status" value="1"/>
</dbReference>
<reference evidence="2" key="1">
    <citation type="submission" date="2016-06" db="EMBL/GenBank/DDBJ databases">
        <authorList>
            <person name="Xu Y."/>
            <person name="Nagy A."/>
            <person name="Yan X."/>
            <person name="Kim S.W."/>
            <person name="Haley B."/>
            <person name="Liu N.T."/>
            <person name="Nou X."/>
        </authorList>
    </citation>
    <scope>NUCLEOTIDE SEQUENCE [LARGE SCALE GENOMIC DNA]</scope>
    <source>
        <strain evidence="2">ATCC 49129</strain>
    </source>
</reference>
<accession>A0A191ZWR6</accession>
<dbReference type="Gene3D" id="3.30.70.270">
    <property type="match status" value="1"/>
</dbReference>
<gene>
    <name evidence="1" type="ORF">A9Y76_08530</name>
</gene>
<dbReference type="Proteomes" id="UP000078572">
    <property type="component" value="Chromosome 1"/>
</dbReference>
<dbReference type="SMART" id="SM00052">
    <property type="entry name" value="EAL"/>
    <property type="match status" value="1"/>
</dbReference>
<protein>
    <submittedName>
        <fullName evidence="1">Histidine kinase</fullName>
    </submittedName>
</protein>
<proteinExistence type="predicted"/>
<dbReference type="RefSeq" id="WP_064803529.1">
    <property type="nucleotide sequence ID" value="NZ_CP016022.1"/>
</dbReference>
<dbReference type="InterPro" id="IPR052155">
    <property type="entry name" value="Biofilm_reg_signaling"/>
</dbReference>
<name>A0A191ZWR6_9RALS</name>
<keyword evidence="2" id="KW-1185">Reference proteome</keyword>
<evidence type="ECO:0000313" key="2">
    <source>
        <dbReference type="Proteomes" id="UP000078572"/>
    </source>
</evidence>
<dbReference type="Pfam" id="PF00563">
    <property type="entry name" value="EAL"/>
    <property type="match status" value="1"/>
</dbReference>
<dbReference type="InterPro" id="IPR043128">
    <property type="entry name" value="Rev_trsase/Diguanyl_cyclase"/>
</dbReference>
<dbReference type="PROSITE" id="PS50883">
    <property type="entry name" value="EAL"/>
    <property type="match status" value="1"/>
</dbReference>
<dbReference type="AlphaFoldDB" id="A0A191ZWR6"/>
<dbReference type="SUPFAM" id="SSF55073">
    <property type="entry name" value="Nucleotide cyclase"/>
    <property type="match status" value="1"/>
</dbReference>
<keyword evidence="1" id="KW-0808">Transferase</keyword>
<sequence length="777" mass="85370">MNIRTFASTVMHFMGVSSDNPELLKAQYRAFSRQLPMMYFILITSTWAVALTFRAVTPAWLSIGVPLLLSAACAVRVLHWWRSRRIDPTPELALSALKRTNRLAGVIAVSFTTWSLALFQYGDPYTRSYLAFYMAITVIACIFCLMHLRPAAVTVTVIVNGAFIAFFASTEQPTFVAIAINMALVSFGLLVILMINYRDFTLMVNAQTEARRREAEQGRLLQMIDDMPIAVMTVKPDTLTINYANNTSKRLVDRIAHLLPVRPDALFGTSIDIFHAHPEVQRRLLADPANLPYNTRVQLGPEVLDLKISAVHANDGSYIGPMLTWGLVTKEVEAENRIRQLAHYDMLTGLANRTNFREELDARLATPGTRAGLLYIDLDGFKLVNDTKGHRAGDALLEQVAARLCAVCNHASSTIARLGGDEFAVLVSHDDADHANALACAIITVLSAPYPLGTNQSVRIGASVGIALAPAHGQDAENLLSRADMALYAAKAAGKGTARLFSSTMETRIQERARLEAQLRAALERQDRLFVFYQPIINLQTGKVTAREALVRWHHAQRGWVPPAEFVPIAEQSGLIDQLGRFVLHQACREATRWEDGARVAVNISPMQLGKATLAQTVRAALLDSGLAADRLEIEVTETALIQNEAESFEDLRQLYSMGVHVALDDFGTGYSSLAHLRAFPFDKIKIDRSFVCDLPERSDSAVLVKAIADLGRQLGVTTVAEGVETQAHVRMICQAGCTEAQGYFYARPAPSDEDKATVEACYVEGPDTSALRACVG</sequence>
<dbReference type="Gene3D" id="3.20.20.450">
    <property type="entry name" value="EAL domain"/>
    <property type="match status" value="1"/>
</dbReference>
<dbReference type="Pfam" id="PF00990">
    <property type="entry name" value="GGDEF"/>
    <property type="match status" value="1"/>
</dbReference>